<evidence type="ECO:0000313" key="3">
    <source>
        <dbReference type="Proteomes" id="UP000219259"/>
    </source>
</evidence>
<proteinExistence type="predicted"/>
<dbReference type="Proteomes" id="UP000219259">
    <property type="component" value="Unassembled WGS sequence"/>
</dbReference>
<reference evidence="1 3" key="1">
    <citation type="submission" date="2017-09" db="EMBL/GenBank/DDBJ databases">
        <title>Phase variable restriction modification systems are present in the genome sequences of periodontal pathogens Prevotella intermedia, Tannerella forsythia and Porphyromonas gingivalis.</title>
        <authorList>
            <person name="Haigh R.D."/>
            <person name="Crawford L."/>
            <person name="Ralph J."/>
            <person name="Wanford J."/>
            <person name="Vartoukian S.R."/>
            <person name="Hijazib K."/>
            <person name="Wade W."/>
            <person name="Oggioni M.R."/>
        </authorList>
    </citation>
    <scope>NUCLEOTIDE SEQUENCE [LARGE SCALE GENOMIC DNA]</scope>
    <source>
        <strain evidence="1 3">WW11663</strain>
    </source>
</reference>
<dbReference type="GO" id="GO:0006313">
    <property type="term" value="P:DNA transposition"/>
    <property type="evidence" value="ECO:0007669"/>
    <property type="project" value="InterPro"/>
</dbReference>
<comment type="caution">
    <text evidence="1">The sequence shown here is derived from an EMBL/GenBank/DDBJ whole genome shotgun (WGS) entry which is preliminary data.</text>
</comment>
<accession>A0A2A6E6D1</accession>
<dbReference type="InterPro" id="IPR005063">
    <property type="entry name" value="Transposase_27"/>
</dbReference>
<dbReference type="PANTHER" id="PTHR33293">
    <property type="entry name" value="INSERTION ELEMENT IS1 1 PROTEIN INSB-RELATED"/>
    <property type="match status" value="1"/>
</dbReference>
<organism evidence="1 3">
    <name type="scientific">Tannerella forsythia</name>
    <name type="common">Bacteroides forsythus</name>
    <dbReference type="NCBI Taxonomy" id="28112"/>
    <lineage>
        <taxon>Bacteria</taxon>
        <taxon>Pseudomonadati</taxon>
        <taxon>Bacteroidota</taxon>
        <taxon>Bacteroidia</taxon>
        <taxon>Bacteroidales</taxon>
        <taxon>Tannerellaceae</taxon>
        <taxon>Tannerella</taxon>
    </lineage>
</organism>
<dbReference type="RefSeq" id="WP_097530970.1">
    <property type="nucleotide sequence ID" value="NZ_NSLJ01000006.1"/>
</dbReference>
<dbReference type="PANTHER" id="PTHR33293:SF2">
    <property type="entry name" value="TRANSPOSASE"/>
    <property type="match status" value="1"/>
</dbReference>
<dbReference type="InterPro" id="IPR009057">
    <property type="entry name" value="Homeodomain-like_sf"/>
</dbReference>
<dbReference type="EMBL" id="NSLJ01000031">
    <property type="protein sequence ID" value="PDP43000.1"/>
    <property type="molecule type" value="Genomic_DNA"/>
</dbReference>
<dbReference type="NCBIfam" id="NF033558">
    <property type="entry name" value="transpos_IS1"/>
    <property type="match status" value="1"/>
</dbReference>
<dbReference type="EMBL" id="NSLJ01000006">
    <property type="protein sequence ID" value="PDP44524.1"/>
    <property type="molecule type" value="Genomic_DNA"/>
</dbReference>
<evidence type="ECO:0000313" key="1">
    <source>
        <dbReference type="EMBL" id="PDP43000.1"/>
    </source>
</evidence>
<protein>
    <submittedName>
        <fullName evidence="1">IS1 family transposase</fullName>
    </submittedName>
</protein>
<evidence type="ECO:0000313" key="2">
    <source>
        <dbReference type="EMBL" id="PDP44524.1"/>
    </source>
</evidence>
<gene>
    <name evidence="2" type="ORF">CLI86_03575</name>
    <name evidence="1" type="ORF">CLI86_10740</name>
</gene>
<name>A0A2A6E6D1_TANFO</name>
<sequence>MDCPRCGSINHRKDGIVGGRQRHYCKDCHYRYTVQQKSNTKSAATRRLALEMYLEGLGFRAIGRILKISHTIVYYWVKEWGERVALPQKEEPVSVVELDEMHTYIGSKKNYCWVWIAVDRFGKRFISFVCGDRSTDTGMKLWKKIKNIPVSVYYSDYWKSYKEFLPNVKHIQTKAETYTVEGYNSRIRHYLARFKRKGKCYSKAKHMIEKSLKLLFLKLNNELAICV</sequence>
<dbReference type="GO" id="GO:0004803">
    <property type="term" value="F:transposase activity"/>
    <property type="evidence" value="ECO:0007669"/>
    <property type="project" value="InterPro"/>
</dbReference>
<dbReference type="InterPro" id="IPR036388">
    <property type="entry name" value="WH-like_DNA-bd_sf"/>
</dbReference>
<dbReference type="AlphaFoldDB" id="A0A2A6E6D1"/>
<dbReference type="SUPFAM" id="SSF46689">
    <property type="entry name" value="Homeodomain-like"/>
    <property type="match status" value="1"/>
</dbReference>
<dbReference type="Pfam" id="PF03400">
    <property type="entry name" value="DDE_Tnp_IS1"/>
    <property type="match status" value="1"/>
</dbReference>
<dbReference type="InterPro" id="IPR051354">
    <property type="entry name" value="Transposase_27_IS1"/>
</dbReference>
<dbReference type="GO" id="GO:0003677">
    <property type="term" value="F:DNA binding"/>
    <property type="evidence" value="ECO:0007669"/>
    <property type="project" value="InterPro"/>
</dbReference>
<dbReference type="Gene3D" id="1.10.10.10">
    <property type="entry name" value="Winged helix-like DNA-binding domain superfamily/Winged helix DNA-binding domain"/>
    <property type="match status" value="1"/>
</dbReference>